<keyword evidence="2 4" id="KW-1133">Transmembrane helix</keyword>
<evidence type="ECO:0000256" key="2">
    <source>
        <dbReference type="ARBA" id="ARBA00022989"/>
    </source>
</evidence>
<dbReference type="InterPro" id="IPR011050">
    <property type="entry name" value="Pectin_lyase_fold/virulence"/>
</dbReference>
<dbReference type="GO" id="GO:0016020">
    <property type="term" value="C:membrane"/>
    <property type="evidence" value="ECO:0007669"/>
    <property type="project" value="InterPro"/>
</dbReference>
<dbReference type="Proteomes" id="UP000593574">
    <property type="component" value="Unassembled WGS sequence"/>
</dbReference>
<keyword evidence="3 4" id="KW-0472">Membrane</keyword>
<evidence type="ECO:0000313" key="5">
    <source>
        <dbReference type="EMBL" id="MBA0726939.1"/>
    </source>
</evidence>
<protein>
    <recommendedName>
        <fullName evidence="7">WAT1-related protein</fullName>
    </recommendedName>
</protein>
<reference evidence="5 6" key="1">
    <citation type="journal article" date="2019" name="Genome Biol. Evol.">
        <title>Insights into the evolution of the New World diploid cottons (Gossypium, subgenus Houzingenia) based on genome sequencing.</title>
        <authorList>
            <person name="Grover C.E."/>
            <person name="Arick M.A. 2nd"/>
            <person name="Thrash A."/>
            <person name="Conover J.L."/>
            <person name="Sanders W.S."/>
            <person name="Peterson D.G."/>
            <person name="Frelichowski J.E."/>
            <person name="Scheffler J.A."/>
            <person name="Scheffler B.E."/>
            <person name="Wendel J.F."/>
        </authorList>
    </citation>
    <scope>NUCLEOTIDE SEQUENCE [LARGE SCALE GENOMIC DNA]</scope>
    <source>
        <strain evidence="5">4</strain>
        <tissue evidence="5">Leaf</tissue>
    </source>
</reference>
<comment type="caution">
    <text evidence="5">The sequence shown here is derived from an EMBL/GenBank/DDBJ whole genome shotgun (WGS) entry which is preliminary data.</text>
</comment>
<accession>A0A7J9AU13</accession>
<gene>
    <name evidence="5" type="ORF">Golax_002730</name>
</gene>
<evidence type="ECO:0000256" key="3">
    <source>
        <dbReference type="ARBA" id="ARBA00023136"/>
    </source>
</evidence>
<feature type="transmembrane region" description="Helical" evidence="4">
    <location>
        <begin position="139"/>
        <end position="159"/>
    </location>
</feature>
<name>A0A7J9AU13_9ROSI</name>
<organism evidence="5 6">
    <name type="scientific">Gossypium laxum</name>
    <dbReference type="NCBI Taxonomy" id="34288"/>
    <lineage>
        <taxon>Eukaryota</taxon>
        <taxon>Viridiplantae</taxon>
        <taxon>Streptophyta</taxon>
        <taxon>Embryophyta</taxon>
        <taxon>Tracheophyta</taxon>
        <taxon>Spermatophyta</taxon>
        <taxon>Magnoliopsida</taxon>
        <taxon>eudicotyledons</taxon>
        <taxon>Gunneridae</taxon>
        <taxon>Pentapetalae</taxon>
        <taxon>rosids</taxon>
        <taxon>malvids</taxon>
        <taxon>Malvales</taxon>
        <taxon>Malvaceae</taxon>
        <taxon>Malvoideae</taxon>
        <taxon>Gossypium</taxon>
    </lineage>
</organism>
<evidence type="ECO:0000313" key="6">
    <source>
        <dbReference type="Proteomes" id="UP000593574"/>
    </source>
</evidence>
<dbReference type="PANTHER" id="PTHR31218">
    <property type="entry name" value="WAT1-RELATED PROTEIN"/>
    <property type="match status" value="1"/>
</dbReference>
<feature type="transmembrane region" description="Helical" evidence="4">
    <location>
        <begin position="235"/>
        <end position="254"/>
    </location>
</feature>
<sequence>MIKADVTEFLLFAQLDGTIIAPTDSKPWGKDILQWLGLTKLKGITVQRKGIIDGRGSKFRDNWNQVPGVYDNKMEKMAIRTNAGKAKVCKTLIGIGGRMVFTFYKCIDINIWSTNVNLLKHHHHQQVGIGPSYHGTGHFIIGAFFGLLSCVSFSLWLIIQVKMSVEFPYLYSSTALMCLMGSIQGALYAVYTVRDWNQWKLGWNVRLLAVAFVGIMISALFVFLVSWVVRLKGPLYAAIFNPLVLVAVVGSLFLDEKLHLGRYIMAYLLYYFMIFL</sequence>
<dbReference type="Gene3D" id="2.160.20.10">
    <property type="entry name" value="Single-stranded right-handed beta-helix, Pectin lyase-like"/>
    <property type="match status" value="1"/>
</dbReference>
<evidence type="ECO:0000256" key="4">
    <source>
        <dbReference type="SAM" id="Phobius"/>
    </source>
</evidence>
<keyword evidence="1 4" id="KW-0812">Transmembrane</keyword>
<keyword evidence="6" id="KW-1185">Reference proteome</keyword>
<evidence type="ECO:0008006" key="7">
    <source>
        <dbReference type="Google" id="ProtNLM"/>
    </source>
</evidence>
<dbReference type="InterPro" id="IPR030184">
    <property type="entry name" value="WAT1-related"/>
</dbReference>
<dbReference type="GO" id="GO:0022857">
    <property type="term" value="F:transmembrane transporter activity"/>
    <property type="evidence" value="ECO:0007669"/>
    <property type="project" value="InterPro"/>
</dbReference>
<dbReference type="AlphaFoldDB" id="A0A7J9AU13"/>
<feature type="transmembrane region" description="Helical" evidence="4">
    <location>
        <begin position="171"/>
        <end position="193"/>
    </location>
</feature>
<dbReference type="EMBL" id="JABEZV010000012">
    <property type="protein sequence ID" value="MBA0726939.1"/>
    <property type="molecule type" value="Genomic_DNA"/>
</dbReference>
<feature type="transmembrane region" description="Helical" evidence="4">
    <location>
        <begin position="205"/>
        <end position="229"/>
    </location>
</feature>
<proteinExistence type="predicted"/>
<dbReference type="InterPro" id="IPR012334">
    <property type="entry name" value="Pectin_lyas_fold"/>
</dbReference>
<evidence type="ECO:0000256" key="1">
    <source>
        <dbReference type="ARBA" id="ARBA00022692"/>
    </source>
</evidence>
<dbReference type="SUPFAM" id="SSF51126">
    <property type="entry name" value="Pectin lyase-like"/>
    <property type="match status" value="1"/>
</dbReference>